<dbReference type="PANTHER" id="PTHR42847:SF4">
    <property type="entry name" value="ALKANESULFONATE MONOOXYGENASE-RELATED"/>
    <property type="match status" value="1"/>
</dbReference>
<keyword evidence="3" id="KW-0560">Oxidoreductase</keyword>
<dbReference type="InterPro" id="IPR050172">
    <property type="entry name" value="SsuD_RutA_monooxygenase"/>
</dbReference>
<proteinExistence type="predicted"/>
<reference evidence="6" key="1">
    <citation type="submission" date="2021-01" db="EMBL/GenBank/DDBJ databases">
        <title>Whole genome shotgun sequence of Virgisporangium aurantiacum NBRC 16421.</title>
        <authorList>
            <person name="Komaki H."/>
            <person name="Tamura T."/>
        </authorList>
    </citation>
    <scope>NUCLEOTIDE SEQUENCE</scope>
    <source>
        <strain evidence="6">NBRC 16421</strain>
    </source>
</reference>
<evidence type="ECO:0000256" key="3">
    <source>
        <dbReference type="ARBA" id="ARBA00023002"/>
    </source>
</evidence>
<name>A0A8J3Z1M9_9ACTN</name>
<evidence type="ECO:0000259" key="5">
    <source>
        <dbReference type="Pfam" id="PF00296"/>
    </source>
</evidence>
<comment type="caution">
    <text evidence="6">The sequence shown here is derived from an EMBL/GenBank/DDBJ whole genome shotgun (WGS) entry which is preliminary data.</text>
</comment>
<dbReference type="SUPFAM" id="SSF51679">
    <property type="entry name" value="Bacterial luciferase-like"/>
    <property type="match status" value="1"/>
</dbReference>
<organism evidence="6 7">
    <name type="scientific">Virgisporangium aurantiacum</name>
    <dbReference type="NCBI Taxonomy" id="175570"/>
    <lineage>
        <taxon>Bacteria</taxon>
        <taxon>Bacillati</taxon>
        <taxon>Actinomycetota</taxon>
        <taxon>Actinomycetes</taxon>
        <taxon>Micromonosporales</taxon>
        <taxon>Micromonosporaceae</taxon>
        <taxon>Virgisporangium</taxon>
    </lineage>
</organism>
<dbReference type="InterPro" id="IPR011251">
    <property type="entry name" value="Luciferase-like_dom"/>
</dbReference>
<dbReference type="AlphaFoldDB" id="A0A8J3Z1M9"/>
<dbReference type="Pfam" id="PF00296">
    <property type="entry name" value="Bac_luciferase"/>
    <property type="match status" value="1"/>
</dbReference>
<dbReference type="GO" id="GO:0008726">
    <property type="term" value="F:alkanesulfonate monooxygenase activity"/>
    <property type="evidence" value="ECO:0007669"/>
    <property type="project" value="TreeGrafter"/>
</dbReference>
<evidence type="ECO:0000256" key="4">
    <source>
        <dbReference type="ARBA" id="ARBA00023033"/>
    </source>
</evidence>
<accession>A0A8J3Z1M9</accession>
<dbReference type="PANTHER" id="PTHR42847">
    <property type="entry name" value="ALKANESULFONATE MONOOXYGENASE"/>
    <property type="match status" value="1"/>
</dbReference>
<dbReference type="Gene3D" id="3.20.20.30">
    <property type="entry name" value="Luciferase-like domain"/>
    <property type="match status" value="1"/>
</dbReference>
<protein>
    <recommendedName>
        <fullName evidence="5">Luciferase-like domain-containing protein</fullName>
    </recommendedName>
</protein>
<sequence>MNLGVMSPIASADPAAAAAFVRLVEELGCESVWAVEHVVVPAAYAPVYPYDPSGVMSLGPDDDVPDPLHWLTFAAAHTTTLKLGVAMLILPLHHPVHLAKRLSTIDRLSGGRLLAGVGVGWLREEYDALGVPFEARGRRADEYLAAMRALWTDAPSTFDGEFTAFRDVHSTPRPVRPAGVPIVVGGHSPAAARRAARYGDGFYPLGVDAGGLADLLAVLRKECAAIGRDPAAIEVTARAPRTAAEVAELASLGVSRVVIRGDASDLAGTERRVRRYRKEIGT</sequence>
<dbReference type="RefSeq" id="WP_203990045.1">
    <property type="nucleotide sequence ID" value="NZ_BOPG01000012.1"/>
</dbReference>
<evidence type="ECO:0000256" key="1">
    <source>
        <dbReference type="ARBA" id="ARBA00022630"/>
    </source>
</evidence>
<dbReference type="EMBL" id="BOPG01000012">
    <property type="protein sequence ID" value="GIJ54633.1"/>
    <property type="molecule type" value="Genomic_DNA"/>
</dbReference>
<gene>
    <name evidence="6" type="ORF">Vau01_021490</name>
</gene>
<dbReference type="Proteomes" id="UP000612585">
    <property type="component" value="Unassembled WGS sequence"/>
</dbReference>
<keyword evidence="1" id="KW-0285">Flavoprotein</keyword>
<dbReference type="InterPro" id="IPR036661">
    <property type="entry name" value="Luciferase-like_sf"/>
</dbReference>
<keyword evidence="4" id="KW-0503">Monooxygenase</keyword>
<evidence type="ECO:0000313" key="7">
    <source>
        <dbReference type="Proteomes" id="UP000612585"/>
    </source>
</evidence>
<dbReference type="NCBIfam" id="TIGR03619">
    <property type="entry name" value="F420_Rv2161c"/>
    <property type="match status" value="1"/>
</dbReference>
<dbReference type="InterPro" id="IPR019921">
    <property type="entry name" value="Lucif-like_OxRdtase_Rv2161c"/>
</dbReference>
<evidence type="ECO:0000313" key="6">
    <source>
        <dbReference type="EMBL" id="GIJ54633.1"/>
    </source>
</evidence>
<keyword evidence="7" id="KW-1185">Reference proteome</keyword>
<evidence type="ECO:0000256" key="2">
    <source>
        <dbReference type="ARBA" id="ARBA00022643"/>
    </source>
</evidence>
<dbReference type="GO" id="GO:0046306">
    <property type="term" value="P:alkanesulfonate catabolic process"/>
    <property type="evidence" value="ECO:0007669"/>
    <property type="project" value="TreeGrafter"/>
</dbReference>
<feature type="domain" description="Luciferase-like" evidence="5">
    <location>
        <begin position="4"/>
        <end position="251"/>
    </location>
</feature>
<keyword evidence="2" id="KW-0288">FMN</keyword>